<dbReference type="GO" id="GO:0016020">
    <property type="term" value="C:membrane"/>
    <property type="evidence" value="ECO:0007669"/>
    <property type="project" value="TreeGrafter"/>
</dbReference>
<protein>
    <submittedName>
        <fullName evidence="5">Uncharacterized protein</fullName>
    </submittedName>
</protein>
<evidence type="ECO:0000256" key="4">
    <source>
        <dbReference type="SAM" id="SignalP"/>
    </source>
</evidence>
<comment type="caution">
    <text evidence="5">The sequence shown here is derived from an EMBL/GenBank/DDBJ whole genome shotgun (WGS) entry which is preliminary data.</text>
</comment>
<evidence type="ECO:0000313" key="5">
    <source>
        <dbReference type="EMBL" id="KAK7104151.1"/>
    </source>
</evidence>
<keyword evidence="4" id="KW-0732">Signal</keyword>
<keyword evidence="3" id="KW-0472">Membrane</keyword>
<feature type="chain" id="PRO_5042918071" evidence="4">
    <location>
        <begin position="21"/>
        <end position="893"/>
    </location>
</feature>
<keyword evidence="1" id="KW-0175">Coiled coil</keyword>
<name>A0AAN9BFG6_9CAEN</name>
<feature type="compositionally biased region" description="Basic and acidic residues" evidence="2">
    <location>
        <begin position="724"/>
        <end position="755"/>
    </location>
</feature>
<feature type="coiled-coil region" evidence="1">
    <location>
        <begin position="339"/>
        <end position="366"/>
    </location>
</feature>
<evidence type="ECO:0000256" key="3">
    <source>
        <dbReference type="SAM" id="Phobius"/>
    </source>
</evidence>
<keyword evidence="6" id="KW-1185">Reference proteome</keyword>
<feature type="signal peptide" evidence="4">
    <location>
        <begin position="1"/>
        <end position="20"/>
    </location>
</feature>
<dbReference type="AlphaFoldDB" id="A0AAN9BFG6"/>
<feature type="transmembrane region" description="Helical" evidence="3">
    <location>
        <begin position="856"/>
        <end position="876"/>
    </location>
</feature>
<evidence type="ECO:0000256" key="1">
    <source>
        <dbReference type="SAM" id="Coils"/>
    </source>
</evidence>
<sequence length="893" mass="99740">MAATAVVIILLPLFFTLSGCNEQDSHALLLKVVNAIEKLVRYFKASYQDMNLDGVFGLKVLEGQMQRILDEHGRGQHASLSPSVVQRLQVILNDAKWVGDRAVSAAKADDEQYFTDLQYVISQPWAHLKRHRRVEPTSRWEIPIYQAAKGTDLNEGQSDACMMEIMTPNKSDSTKPGCSFTDKCGGIMTQRGLTEYGITHQILWSALAEKAGCSKEVDDLLKRLGFQSVDHMQLEFCTNNYYEMIAIVHVYMLGRVKGDYQDLFLEQQFVCPSLGFFEFLKKEYLDQVLAWQMPSGCFGEGSEKDDSPAKQGQAPLNLPPKMVLSKLNTLDKLKNMSQMGQLDQKQQQMQQDLKGLKANNKLLQSVLQNRKQAENGDQLDQLHRGLEALNREGNVVPMNQALGGQPARPAGGLVETHPADTQLLYRRKMPQPGGNLVANPFDGGNGLQGDVANSNRLQGNEAHRLQGDRLQANVQNRRGEDIARPQANILDNLVQAKQILNQNAQAAQSLQKQRGVVLAGKSIRGRVKVNRVEGEDTRGLPRHPVIPGVLGNRLQGRRMLSTYETGQATRRKLLVEKEMPGGCRSHKSGVASGALVMYLRYLIDPGPLDLFSPHDFFPNSPRGLLGDEESLNKVMTFLSKQQQNTFVKEGDDDDDDDVGDDEGFNAVQPGGVLGLDGNDDAKGNNVIVGAAGDEEEEDEDEDGEYADGDEMYPDTGGGVGQQQQHERRVVHFGAHDEAGYQDHKKEDYNDKKENGNDEYANEDEEDEEIGADYIKRGKDDGEGAAKDKDDTGLDDDTEYTYYDDNDNTERGIIRRHKPQAPPQNGPRIRTHNRHKPQPPVIDSVVMGQSDSPPTKMVVLLLSATSIVLMIFMYRFIRKRRIHIRHHNRGFFRL</sequence>
<accession>A0AAN9BFG6</accession>
<gene>
    <name evidence="5" type="ORF">V1264_018914</name>
</gene>
<reference evidence="5 6" key="1">
    <citation type="submission" date="2024-02" db="EMBL/GenBank/DDBJ databases">
        <title>Chromosome-scale genome assembly of the rough periwinkle Littorina saxatilis.</title>
        <authorList>
            <person name="De Jode A."/>
            <person name="Faria R."/>
            <person name="Formenti G."/>
            <person name="Sims Y."/>
            <person name="Smith T.P."/>
            <person name="Tracey A."/>
            <person name="Wood J.M.D."/>
            <person name="Zagrodzka Z.B."/>
            <person name="Johannesson K."/>
            <person name="Butlin R.K."/>
            <person name="Leder E.H."/>
        </authorList>
    </citation>
    <scope>NUCLEOTIDE SEQUENCE [LARGE SCALE GENOMIC DNA]</scope>
    <source>
        <strain evidence="5">Snail1</strain>
        <tissue evidence="5">Muscle</tissue>
    </source>
</reference>
<keyword evidence="3" id="KW-1133">Transmembrane helix</keyword>
<dbReference type="EMBL" id="JBAMIC010000008">
    <property type="protein sequence ID" value="KAK7104151.1"/>
    <property type="molecule type" value="Genomic_DNA"/>
</dbReference>
<organism evidence="5 6">
    <name type="scientific">Littorina saxatilis</name>
    <dbReference type="NCBI Taxonomy" id="31220"/>
    <lineage>
        <taxon>Eukaryota</taxon>
        <taxon>Metazoa</taxon>
        <taxon>Spiralia</taxon>
        <taxon>Lophotrochozoa</taxon>
        <taxon>Mollusca</taxon>
        <taxon>Gastropoda</taxon>
        <taxon>Caenogastropoda</taxon>
        <taxon>Littorinimorpha</taxon>
        <taxon>Littorinoidea</taxon>
        <taxon>Littorinidae</taxon>
        <taxon>Littorina</taxon>
    </lineage>
</organism>
<feature type="compositionally biased region" description="Acidic residues" evidence="2">
    <location>
        <begin position="759"/>
        <end position="770"/>
    </location>
</feature>
<feature type="compositionally biased region" description="Acidic residues" evidence="2">
    <location>
        <begin position="792"/>
        <end position="806"/>
    </location>
</feature>
<dbReference type="InterPro" id="IPR031751">
    <property type="entry name" value="DUF4735"/>
</dbReference>
<proteinExistence type="predicted"/>
<feature type="region of interest" description="Disordered" evidence="2">
    <location>
        <begin position="669"/>
        <end position="838"/>
    </location>
</feature>
<dbReference type="GO" id="GO:0005829">
    <property type="term" value="C:cytosol"/>
    <property type="evidence" value="ECO:0007669"/>
    <property type="project" value="TreeGrafter"/>
</dbReference>
<dbReference type="Proteomes" id="UP001374579">
    <property type="component" value="Unassembled WGS sequence"/>
</dbReference>
<dbReference type="PANTHER" id="PTHR33539:SF1">
    <property type="entry name" value="UPF0764 PROTEIN C16ORF89"/>
    <property type="match status" value="1"/>
</dbReference>
<dbReference type="PANTHER" id="PTHR33539">
    <property type="entry name" value="UPF0764 PROTEIN C16ORF89"/>
    <property type="match status" value="1"/>
</dbReference>
<dbReference type="Pfam" id="PF15882">
    <property type="entry name" value="DUF4735"/>
    <property type="match status" value="1"/>
</dbReference>
<feature type="compositionally biased region" description="Acidic residues" evidence="2">
    <location>
        <begin position="692"/>
        <end position="712"/>
    </location>
</feature>
<evidence type="ECO:0000313" key="6">
    <source>
        <dbReference type="Proteomes" id="UP001374579"/>
    </source>
</evidence>
<evidence type="ECO:0000256" key="2">
    <source>
        <dbReference type="SAM" id="MobiDB-lite"/>
    </source>
</evidence>
<feature type="compositionally biased region" description="Basic and acidic residues" evidence="2">
    <location>
        <begin position="773"/>
        <end position="791"/>
    </location>
</feature>
<feature type="region of interest" description="Disordered" evidence="2">
    <location>
        <begin position="299"/>
        <end position="318"/>
    </location>
</feature>
<keyword evidence="3" id="KW-0812">Transmembrane</keyword>